<dbReference type="Proteomes" id="UP000019151">
    <property type="component" value="Plasmid 2"/>
</dbReference>
<dbReference type="AlphaFoldDB" id="W0RSP0"/>
<keyword evidence="1" id="KW-0732">Signal</keyword>
<feature type="signal peptide" evidence="1">
    <location>
        <begin position="1"/>
        <end position="26"/>
    </location>
</feature>
<organism evidence="2 3">
    <name type="scientific">Gemmatirosa kalamazoonensis</name>
    <dbReference type="NCBI Taxonomy" id="861299"/>
    <lineage>
        <taxon>Bacteria</taxon>
        <taxon>Pseudomonadati</taxon>
        <taxon>Gemmatimonadota</taxon>
        <taxon>Gemmatimonadia</taxon>
        <taxon>Gemmatimonadales</taxon>
        <taxon>Gemmatimonadaceae</taxon>
        <taxon>Gemmatirosa</taxon>
    </lineage>
</organism>
<evidence type="ECO:0000256" key="1">
    <source>
        <dbReference type="SAM" id="SignalP"/>
    </source>
</evidence>
<evidence type="ECO:0000313" key="2">
    <source>
        <dbReference type="EMBL" id="AHG93325.1"/>
    </source>
</evidence>
<dbReference type="InParanoid" id="W0RSP0"/>
<evidence type="ECO:0000313" key="3">
    <source>
        <dbReference type="Proteomes" id="UP000019151"/>
    </source>
</evidence>
<keyword evidence="3" id="KW-1185">Reference proteome</keyword>
<name>W0RSP0_9BACT</name>
<gene>
    <name evidence="2" type="ORF">J421_5790</name>
</gene>
<dbReference type="HOGENOM" id="CLU_1756192_0_0_0"/>
<evidence type="ECO:0008006" key="4">
    <source>
        <dbReference type="Google" id="ProtNLM"/>
    </source>
</evidence>
<protein>
    <recommendedName>
        <fullName evidence="4">Secreted protein</fullName>
    </recommendedName>
</protein>
<reference evidence="2 3" key="1">
    <citation type="journal article" date="2014" name="Genome Announc.">
        <title>Genome Sequence and Methylome of Soil Bacterium Gemmatirosa kalamazoonensis KBS708T, a Member of the Rarely Cultivated Gemmatimonadetes Phylum.</title>
        <authorList>
            <person name="Debruyn J.M."/>
            <person name="Radosevich M."/>
            <person name="Wommack K.E."/>
            <person name="Polson S.W."/>
            <person name="Hauser L.J."/>
            <person name="Fawaz M.N."/>
            <person name="Korlach J."/>
            <person name="Tsai Y.C."/>
        </authorList>
    </citation>
    <scope>NUCLEOTIDE SEQUENCE [LARGE SCALE GENOMIC DNA]</scope>
    <source>
        <strain evidence="2 3">KBS708</strain>
        <plasmid evidence="3">Plasmid 2</plasmid>
    </source>
</reference>
<accession>W0RSP0</accession>
<geneLocation type="plasmid" evidence="2 3">
    <name>2</name>
</geneLocation>
<dbReference type="EMBL" id="CP007130">
    <property type="protein sequence ID" value="AHG93325.1"/>
    <property type="molecule type" value="Genomic_DNA"/>
</dbReference>
<feature type="chain" id="PRO_5004794607" description="Secreted protein" evidence="1">
    <location>
        <begin position="27"/>
        <end position="148"/>
    </location>
</feature>
<dbReference type="PATRIC" id="fig|861299.3.peg.5837"/>
<dbReference type="RefSeq" id="WP_025414631.1">
    <property type="nucleotide sequence ID" value="NZ_CP007130.1"/>
</dbReference>
<proteinExistence type="predicted"/>
<dbReference type="KEGG" id="gba:J421_5790"/>
<sequence length="148" mass="15730">MRTRPTRSTLGIALTLLCLVARPAAAQSPTASPAVPPSTVTVGSTRLTRWDARPVGRYDVELALPDGPMPVTLTVSDSAGRLTATFWKVGDRDGHEMSVTVKDTDLLLHAETPRGPLDIVLQRQGERVAGRWTLGADHGSVQGKVASP</sequence>
<keyword evidence="2" id="KW-0614">Plasmid</keyword>